<dbReference type="InterPro" id="IPR001206">
    <property type="entry name" value="Diacylglycerol_kinase_cat_dom"/>
</dbReference>
<dbReference type="InterPro" id="IPR029021">
    <property type="entry name" value="Prot-tyrosine_phosphatase-like"/>
</dbReference>
<dbReference type="NCBIfam" id="NF009025">
    <property type="entry name" value="PRK12361.1"/>
    <property type="match status" value="1"/>
</dbReference>
<dbReference type="GO" id="GO:0016301">
    <property type="term" value="F:kinase activity"/>
    <property type="evidence" value="ECO:0007669"/>
    <property type="project" value="UniProtKB-KW"/>
</dbReference>
<dbReference type="SMART" id="SM00195">
    <property type="entry name" value="DSPc"/>
    <property type="match status" value="1"/>
</dbReference>
<dbReference type="Proteomes" id="UP001589628">
    <property type="component" value="Unassembled WGS sequence"/>
</dbReference>
<dbReference type="SMART" id="SM00046">
    <property type="entry name" value="DAGKc"/>
    <property type="match status" value="1"/>
</dbReference>
<keyword evidence="3" id="KW-1133">Transmembrane helix</keyword>
<dbReference type="InterPro" id="IPR000387">
    <property type="entry name" value="Tyr_Pase_dom"/>
</dbReference>
<keyword evidence="3" id="KW-0472">Membrane</keyword>
<dbReference type="Gene3D" id="3.90.190.10">
    <property type="entry name" value="Protein tyrosine phosphatase superfamily"/>
    <property type="match status" value="1"/>
</dbReference>
<evidence type="ECO:0000259" key="4">
    <source>
        <dbReference type="PROSITE" id="PS50054"/>
    </source>
</evidence>
<organism evidence="7 8">
    <name type="scientific">Balneatrix alpica</name>
    <dbReference type="NCBI Taxonomy" id="75684"/>
    <lineage>
        <taxon>Bacteria</taxon>
        <taxon>Pseudomonadati</taxon>
        <taxon>Pseudomonadota</taxon>
        <taxon>Gammaproteobacteria</taxon>
        <taxon>Oceanospirillales</taxon>
        <taxon>Balneatrichaceae</taxon>
        <taxon>Balneatrix</taxon>
    </lineage>
</organism>
<evidence type="ECO:0000256" key="2">
    <source>
        <dbReference type="ARBA" id="ARBA00022912"/>
    </source>
</evidence>
<dbReference type="InterPro" id="IPR000340">
    <property type="entry name" value="Dual-sp_phosphatase_cat-dom"/>
</dbReference>
<keyword evidence="7" id="KW-0808">Transferase</keyword>
<accession>A0ABV5Z9R2</accession>
<keyword evidence="2" id="KW-0904">Protein phosphatase</keyword>
<sequence length="540" mass="59453">MKVAAYYLSAALLLGLLASGLPIWLAWIGWWSAASCLAVSLAYALNRPQIFRKRQGRIPRSIRWLFMPVLVMAALYNRWARRRDPLPPLQQIEPGLWLGSRLGQGDRQWLEQAQIEAILDVTAEFDALDWSSSGLQIDYLNIPILDHSVPTPSQCTQALNWLHRQHQQGKRVLVHCALGRGRSALILAAYLLAKSGQEDEQQVLARLQQTRTSVRLNGRQWRCLRLLKRRGLLRLRHRACLIANPVAGGGKWQHIGPALIAQIQPYLQLDVRLTSPEQSAFELAKQARQEGFPLVIAAGGDGTLNEVASALTDSEVRLGIVPLGTANALCHQLWGWQSKLDPLQQACASLLSGQVARIDTARCNGRLVLLLVGIGLEQGMIAAADRSSKDAKGQLAYVQGLWQALLQQQSLSLQLCMDNHQQCLLHTSSLVIANAAPATTVLAQGHGRPDLADGKLDLTWLSPSTHPGQQLLTLADLMRAGLADQPAQVKGVEHCQAREVWIKADHPIDYVIDGEPYQDDSLYIRVQPASLQVLVPPPAA</sequence>
<gene>
    <name evidence="7" type="ORF">ACFFLH_06320</name>
</gene>
<dbReference type="Pfam" id="PF19279">
    <property type="entry name" value="YegS_C"/>
    <property type="match status" value="1"/>
</dbReference>
<dbReference type="InterPro" id="IPR017438">
    <property type="entry name" value="ATP-NAD_kinase_N"/>
</dbReference>
<dbReference type="PROSITE" id="PS50054">
    <property type="entry name" value="TYR_PHOSPHATASE_DUAL"/>
    <property type="match status" value="1"/>
</dbReference>
<dbReference type="PROSITE" id="PS00383">
    <property type="entry name" value="TYR_PHOSPHATASE_1"/>
    <property type="match status" value="1"/>
</dbReference>
<keyword evidence="1" id="KW-0378">Hydrolase</keyword>
<dbReference type="InterPro" id="IPR016064">
    <property type="entry name" value="NAD/diacylglycerol_kinase_sf"/>
</dbReference>
<protein>
    <submittedName>
        <fullName evidence="7">Diacylglycerol kinase family protein</fullName>
    </submittedName>
</protein>
<feature type="transmembrane region" description="Helical" evidence="3">
    <location>
        <begin position="28"/>
        <end position="46"/>
    </location>
</feature>
<name>A0ABV5Z9R2_9GAMM</name>
<evidence type="ECO:0000313" key="8">
    <source>
        <dbReference type="Proteomes" id="UP001589628"/>
    </source>
</evidence>
<dbReference type="Pfam" id="PF00781">
    <property type="entry name" value="DAGK_cat"/>
    <property type="match status" value="1"/>
</dbReference>
<dbReference type="Pfam" id="PF00782">
    <property type="entry name" value="DSPc"/>
    <property type="match status" value="1"/>
</dbReference>
<dbReference type="InterPro" id="IPR020422">
    <property type="entry name" value="TYR_PHOSPHATASE_DUAL_dom"/>
</dbReference>
<dbReference type="Gene3D" id="2.60.200.40">
    <property type="match status" value="1"/>
</dbReference>
<dbReference type="RefSeq" id="WP_027311522.1">
    <property type="nucleotide sequence ID" value="NZ_JBHLZN010000002.1"/>
</dbReference>
<dbReference type="PANTHER" id="PTHR47216">
    <property type="match status" value="1"/>
</dbReference>
<proteinExistence type="predicted"/>
<evidence type="ECO:0000256" key="1">
    <source>
        <dbReference type="ARBA" id="ARBA00022801"/>
    </source>
</evidence>
<keyword evidence="8" id="KW-1185">Reference proteome</keyword>
<feature type="domain" description="DAGKc" evidence="6">
    <location>
        <begin position="234"/>
        <end position="367"/>
    </location>
</feature>
<evidence type="ECO:0000259" key="6">
    <source>
        <dbReference type="PROSITE" id="PS50146"/>
    </source>
</evidence>
<dbReference type="PANTHER" id="PTHR47216:SF4">
    <property type="entry name" value="OS01G0859400 PROTEIN"/>
    <property type="match status" value="1"/>
</dbReference>
<evidence type="ECO:0000256" key="3">
    <source>
        <dbReference type="SAM" id="Phobius"/>
    </source>
</evidence>
<dbReference type="Gene3D" id="3.40.50.10330">
    <property type="entry name" value="Probable inorganic polyphosphate/atp-NAD kinase, domain 1"/>
    <property type="match status" value="1"/>
</dbReference>
<dbReference type="InterPro" id="IPR045540">
    <property type="entry name" value="YegS/DAGK_C"/>
</dbReference>
<evidence type="ECO:0000259" key="5">
    <source>
        <dbReference type="PROSITE" id="PS50056"/>
    </source>
</evidence>
<feature type="transmembrane region" description="Helical" evidence="3">
    <location>
        <begin position="62"/>
        <end position="79"/>
    </location>
</feature>
<evidence type="ECO:0000313" key="7">
    <source>
        <dbReference type="EMBL" id="MFB9886017.1"/>
    </source>
</evidence>
<feature type="domain" description="Tyrosine-protein phosphatase" evidence="4">
    <location>
        <begin position="87"/>
        <end position="233"/>
    </location>
</feature>
<keyword evidence="7" id="KW-0418">Kinase</keyword>
<dbReference type="SUPFAM" id="SSF111331">
    <property type="entry name" value="NAD kinase/diacylglycerol kinase-like"/>
    <property type="match status" value="1"/>
</dbReference>
<dbReference type="PROSITE" id="PS50056">
    <property type="entry name" value="TYR_PHOSPHATASE_2"/>
    <property type="match status" value="1"/>
</dbReference>
<dbReference type="EMBL" id="JBHLZN010000002">
    <property type="protein sequence ID" value="MFB9886017.1"/>
    <property type="molecule type" value="Genomic_DNA"/>
</dbReference>
<reference evidence="7 8" key="1">
    <citation type="submission" date="2024-09" db="EMBL/GenBank/DDBJ databases">
        <authorList>
            <person name="Sun Q."/>
            <person name="Mori K."/>
        </authorList>
    </citation>
    <scope>NUCLEOTIDE SEQUENCE [LARGE SCALE GENOMIC DNA]</scope>
    <source>
        <strain evidence="7 8">ATCC 51285</strain>
    </source>
</reference>
<keyword evidence="3" id="KW-0812">Transmembrane</keyword>
<dbReference type="SUPFAM" id="SSF52799">
    <property type="entry name" value="(Phosphotyrosine protein) phosphatases II"/>
    <property type="match status" value="1"/>
</dbReference>
<feature type="domain" description="Tyrosine specific protein phosphatases" evidence="5">
    <location>
        <begin position="153"/>
        <end position="222"/>
    </location>
</feature>
<dbReference type="InterPro" id="IPR016130">
    <property type="entry name" value="Tyr_Pase_AS"/>
</dbReference>
<dbReference type="PROSITE" id="PS50146">
    <property type="entry name" value="DAGK"/>
    <property type="match status" value="1"/>
</dbReference>
<comment type="caution">
    <text evidence="7">The sequence shown here is derived from an EMBL/GenBank/DDBJ whole genome shotgun (WGS) entry which is preliminary data.</text>
</comment>